<dbReference type="PROSITE" id="PS50054">
    <property type="entry name" value="TYR_PHOSPHATASE_DUAL"/>
    <property type="match status" value="1"/>
</dbReference>
<dbReference type="GO" id="GO:0017017">
    <property type="term" value="F:MAP kinase tyrosine/serine/threonine phosphatase activity"/>
    <property type="evidence" value="ECO:0007669"/>
    <property type="project" value="TreeGrafter"/>
</dbReference>
<evidence type="ECO:0000313" key="8">
    <source>
        <dbReference type="EMBL" id="KZP18315.1"/>
    </source>
</evidence>
<dbReference type="SMART" id="SM00195">
    <property type="entry name" value="DSPc"/>
    <property type="match status" value="1"/>
</dbReference>
<dbReference type="CDD" id="cd14498">
    <property type="entry name" value="DSP"/>
    <property type="match status" value="1"/>
</dbReference>
<dbReference type="PROSITE" id="PS50056">
    <property type="entry name" value="TYR_PHOSPHATASE_2"/>
    <property type="match status" value="1"/>
</dbReference>
<keyword evidence="4" id="KW-0904">Protein phosphatase</keyword>
<keyword evidence="3" id="KW-0378">Hydrolase</keyword>
<dbReference type="OrthoDB" id="10252009at2759"/>
<evidence type="ECO:0000259" key="7">
    <source>
        <dbReference type="PROSITE" id="PS50056"/>
    </source>
</evidence>
<reference evidence="8 9" key="1">
    <citation type="journal article" date="2016" name="Mol. Biol. Evol.">
        <title>Comparative Genomics of Early-Diverging Mushroom-Forming Fungi Provides Insights into the Origins of Lignocellulose Decay Capabilities.</title>
        <authorList>
            <person name="Nagy L.G."/>
            <person name="Riley R."/>
            <person name="Tritt A."/>
            <person name="Adam C."/>
            <person name="Daum C."/>
            <person name="Floudas D."/>
            <person name="Sun H."/>
            <person name="Yadav J.S."/>
            <person name="Pangilinan J."/>
            <person name="Larsson K.H."/>
            <person name="Matsuura K."/>
            <person name="Barry K."/>
            <person name="Labutti K."/>
            <person name="Kuo R."/>
            <person name="Ohm R.A."/>
            <person name="Bhattacharya S.S."/>
            <person name="Shirouzu T."/>
            <person name="Yoshinaga Y."/>
            <person name="Martin F.M."/>
            <person name="Grigoriev I.V."/>
            <person name="Hibbett D.S."/>
        </authorList>
    </citation>
    <scope>NUCLEOTIDE SEQUENCE [LARGE SCALE GENOMIC DNA]</scope>
    <source>
        <strain evidence="8 9">CBS 109695</strain>
    </source>
</reference>
<evidence type="ECO:0000256" key="4">
    <source>
        <dbReference type="ARBA" id="ARBA00022912"/>
    </source>
</evidence>
<dbReference type="InterPro" id="IPR020422">
    <property type="entry name" value="TYR_PHOSPHATASE_DUAL_dom"/>
</dbReference>
<protein>
    <recommendedName>
        <fullName evidence="2">protein-tyrosine-phosphatase</fullName>
        <ecNumber evidence="2">3.1.3.48</ecNumber>
    </recommendedName>
</protein>
<proteinExistence type="inferred from homology"/>
<evidence type="ECO:0000256" key="5">
    <source>
        <dbReference type="SAM" id="MobiDB-lite"/>
    </source>
</evidence>
<dbReference type="GO" id="GO:0043409">
    <property type="term" value="P:negative regulation of MAPK cascade"/>
    <property type="evidence" value="ECO:0007669"/>
    <property type="project" value="TreeGrafter"/>
</dbReference>
<feature type="region of interest" description="Disordered" evidence="5">
    <location>
        <begin position="1"/>
        <end position="56"/>
    </location>
</feature>
<evidence type="ECO:0000313" key="9">
    <source>
        <dbReference type="Proteomes" id="UP000076532"/>
    </source>
</evidence>
<accession>A0A166GZ85</accession>
<dbReference type="InterPro" id="IPR000340">
    <property type="entry name" value="Dual-sp_phosphatase_cat-dom"/>
</dbReference>
<gene>
    <name evidence="8" type="ORF">FIBSPDRAFT_956475</name>
</gene>
<evidence type="ECO:0000256" key="2">
    <source>
        <dbReference type="ARBA" id="ARBA00013064"/>
    </source>
</evidence>
<feature type="domain" description="Tyrosine specific protein phosphatases" evidence="7">
    <location>
        <begin position="182"/>
        <end position="247"/>
    </location>
</feature>
<dbReference type="Gene3D" id="3.90.190.10">
    <property type="entry name" value="Protein tyrosine phosphatase superfamily"/>
    <property type="match status" value="1"/>
</dbReference>
<dbReference type="InterPro" id="IPR029021">
    <property type="entry name" value="Prot-tyrosine_phosphatase-like"/>
</dbReference>
<dbReference type="GO" id="GO:0008330">
    <property type="term" value="F:protein tyrosine/threonine phosphatase activity"/>
    <property type="evidence" value="ECO:0007669"/>
    <property type="project" value="TreeGrafter"/>
</dbReference>
<evidence type="ECO:0000256" key="3">
    <source>
        <dbReference type="ARBA" id="ARBA00022801"/>
    </source>
</evidence>
<dbReference type="PANTHER" id="PTHR10159">
    <property type="entry name" value="DUAL SPECIFICITY PROTEIN PHOSPHATASE"/>
    <property type="match status" value="1"/>
</dbReference>
<sequence length="282" mass="30399">MKAQRIRITRRSSPATPPKLKSSTPMLLRPQPVPSPMMHNVMHAQHPGPHHPHSRPTMVTHIQKATSPLSPLSPWGAPTLSVPPNTPIAFSAHPAPHHQRAPPSPSPLTAGGSTSSRQPPPIAPTEIIPRLYLTDLADAENPALLAALRITHVFSAMPGRVNVPASVPRGAAHRYQLAIEDNPFAELASHLPGCVAWVRDALRDPEARVLVHCVQGISRSASVVSAVLMREFGWGAGRAVGFVKGKRWIADPNFGFVSQLHEYEKTLQGEGARRSGSGLKHP</sequence>
<comment type="similarity">
    <text evidence="1">Belongs to the protein-tyrosine phosphatase family. Non-receptor class dual specificity subfamily.</text>
</comment>
<feature type="region of interest" description="Disordered" evidence="5">
    <location>
        <begin position="86"/>
        <end position="123"/>
    </location>
</feature>
<organism evidence="8 9">
    <name type="scientific">Athelia psychrophila</name>
    <dbReference type="NCBI Taxonomy" id="1759441"/>
    <lineage>
        <taxon>Eukaryota</taxon>
        <taxon>Fungi</taxon>
        <taxon>Dikarya</taxon>
        <taxon>Basidiomycota</taxon>
        <taxon>Agaricomycotina</taxon>
        <taxon>Agaricomycetes</taxon>
        <taxon>Agaricomycetidae</taxon>
        <taxon>Atheliales</taxon>
        <taxon>Atheliaceae</taxon>
        <taxon>Athelia</taxon>
    </lineage>
</organism>
<evidence type="ECO:0000259" key="6">
    <source>
        <dbReference type="PROSITE" id="PS50054"/>
    </source>
</evidence>
<dbReference type="GO" id="GO:0033550">
    <property type="term" value="F:MAP kinase tyrosine phosphatase activity"/>
    <property type="evidence" value="ECO:0007669"/>
    <property type="project" value="TreeGrafter"/>
</dbReference>
<feature type="compositionally biased region" description="Basic residues" evidence="5">
    <location>
        <begin position="1"/>
        <end position="10"/>
    </location>
</feature>
<dbReference type="EMBL" id="KV417574">
    <property type="protein sequence ID" value="KZP18315.1"/>
    <property type="molecule type" value="Genomic_DNA"/>
</dbReference>
<dbReference type="InterPro" id="IPR016130">
    <property type="entry name" value="Tyr_Pase_AS"/>
</dbReference>
<name>A0A166GZ85_9AGAM</name>
<dbReference type="InterPro" id="IPR000387">
    <property type="entry name" value="Tyr_Pase_dom"/>
</dbReference>
<dbReference type="PROSITE" id="PS00383">
    <property type="entry name" value="TYR_PHOSPHATASE_1"/>
    <property type="match status" value="1"/>
</dbReference>
<keyword evidence="9" id="KW-1185">Reference proteome</keyword>
<dbReference type="STRING" id="436010.A0A166GZ85"/>
<dbReference type="GO" id="GO:0005737">
    <property type="term" value="C:cytoplasm"/>
    <property type="evidence" value="ECO:0007669"/>
    <property type="project" value="TreeGrafter"/>
</dbReference>
<dbReference type="AlphaFoldDB" id="A0A166GZ85"/>
<dbReference type="SUPFAM" id="SSF52799">
    <property type="entry name" value="(Phosphotyrosine protein) phosphatases II"/>
    <property type="match status" value="1"/>
</dbReference>
<feature type="domain" description="Tyrosine-protein phosphatase" evidence="6">
    <location>
        <begin position="123"/>
        <end position="269"/>
    </location>
</feature>
<dbReference type="PANTHER" id="PTHR10159:SF519">
    <property type="entry name" value="DUAL SPECIFICITY PROTEIN PHOSPHATASE MPK3"/>
    <property type="match status" value="1"/>
</dbReference>
<evidence type="ECO:0000256" key="1">
    <source>
        <dbReference type="ARBA" id="ARBA00008601"/>
    </source>
</evidence>
<dbReference type="Pfam" id="PF00782">
    <property type="entry name" value="DSPc"/>
    <property type="match status" value="1"/>
</dbReference>
<dbReference type="Proteomes" id="UP000076532">
    <property type="component" value="Unassembled WGS sequence"/>
</dbReference>
<dbReference type="EC" id="3.1.3.48" evidence="2"/>